<feature type="compositionally biased region" description="Low complexity" evidence="1">
    <location>
        <begin position="19"/>
        <end position="34"/>
    </location>
</feature>
<sequence>MPFQTTIPKPALLIPSKRPLSQPSPQNPTPSSGSASSQPTLIIRSAQAQTHTKPDKSKEIQRIEVDFSAAPQQFLDPGVWERMCRSLESGNDRVR</sequence>
<organism evidence="2 3">
    <name type="scientific">Aspergillus cavernicola</name>
    <dbReference type="NCBI Taxonomy" id="176166"/>
    <lineage>
        <taxon>Eukaryota</taxon>
        <taxon>Fungi</taxon>
        <taxon>Dikarya</taxon>
        <taxon>Ascomycota</taxon>
        <taxon>Pezizomycotina</taxon>
        <taxon>Eurotiomycetes</taxon>
        <taxon>Eurotiomycetidae</taxon>
        <taxon>Eurotiales</taxon>
        <taxon>Aspergillaceae</taxon>
        <taxon>Aspergillus</taxon>
        <taxon>Aspergillus subgen. Nidulantes</taxon>
    </lineage>
</organism>
<gene>
    <name evidence="2" type="ORF">BDW59DRAFT_154348</name>
</gene>
<evidence type="ECO:0000313" key="3">
    <source>
        <dbReference type="Proteomes" id="UP001610335"/>
    </source>
</evidence>
<reference evidence="2 3" key="1">
    <citation type="submission" date="2024-07" db="EMBL/GenBank/DDBJ databases">
        <title>Section-level genome sequencing and comparative genomics of Aspergillus sections Usti and Cavernicolus.</title>
        <authorList>
            <consortium name="Lawrence Berkeley National Laboratory"/>
            <person name="Nybo J.L."/>
            <person name="Vesth T.C."/>
            <person name="Theobald S."/>
            <person name="Frisvad J.C."/>
            <person name="Larsen T.O."/>
            <person name="Kjaerboelling I."/>
            <person name="Rothschild-Mancinelli K."/>
            <person name="Lyhne E.K."/>
            <person name="Kogle M.E."/>
            <person name="Barry K."/>
            <person name="Clum A."/>
            <person name="Na H."/>
            <person name="Ledsgaard L."/>
            <person name="Lin J."/>
            <person name="Lipzen A."/>
            <person name="Kuo A."/>
            <person name="Riley R."/>
            <person name="Mondo S."/>
            <person name="LaButti K."/>
            <person name="Haridas S."/>
            <person name="Pangalinan J."/>
            <person name="Salamov A.A."/>
            <person name="Simmons B.A."/>
            <person name="Magnuson J.K."/>
            <person name="Chen J."/>
            <person name="Drula E."/>
            <person name="Henrissat B."/>
            <person name="Wiebenga A."/>
            <person name="Lubbers R.J."/>
            <person name="Gomes A.C."/>
            <person name="Makela M.R."/>
            <person name="Stajich J."/>
            <person name="Grigoriev I.V."/>
            <person name="Mortensen U.H."/>
            <person name="De vries R.P."/>
            <person name="Baker S.E."/>
            <person name="Andersen M.R."/>
        </authorList>
    </citation>
    <scope>NUCLEOTIDE SEQUENCE [LARGE SCALE GENOMIC DNA]</scope>
    <source>
        <strain evidence="2 3">CBS 600.67</strain>
    </source>
</reference>
<dbReference type="EMBL" id="JBFXLS010000124">
    <property type="protein sequence ID" value="KAL2814544.1"/>
    <property type="molecule type" value="Genomic_DNA"/>
</dbReference>
<dbReference type="Proteomes" id="UP001610335">
    <property type="component" value="Unassembled WGS sequence"/>
</dbReference>
<feature type="region of interest" description="Disordered" evidence="1">
    <location>
        <begin position="1"/>
        <end position="41"/>
    </location>
</feature>
<evidence type="ECO:0000256" key="1">
    <source>
        <dbReference type="SAM" id="MobiDB-lite"/>
    </source>
</evidence>
<protein>
    <submittedName>
        <fullName evidence="2">Uncharacterized protein</fullName>
    </submittedName>
</protein>
<evidence type="ECO:0000313" key="2">
    <source>
        <dbReference type="EMBL" id="KAL2814544.1"/>
    </source>
</evidence>
<accession>A0ABR4HHC1</accession>
<name>A0ABR4HHC1_9EURO</name>
<proteinExistence type="predicted"/>
<comment type="caution">
    <text evidence="2">The sequence shown here is derived from an EMBL/GenBank/DDBJ whole genome shotgun (WGS) entry which is preliminary data.</text>
</comment>
<keyword evidence="3" id="KW-1185">Reference proteome</keyword>